<protein>
    <submittedName>
        <fullName evidence="3">DUF2178 domain-containing protein</fullName>
    </submittedName>
</protein>
<dbReference type="Pfam" id="PF05360">
    <property type="entry name" value="YiaAB"/>
    <property type="match status" value="2"/>
</dbReference>
<keyword evidence="1" id="KW-0472">Membrane</keyword>
<evidence type="ECO:0000256" key="1">
    <source>
        <dbReference type="SAM" id="Phobius"/>
    </source>
</evidence>
<gene>
    <name evidence="3" type="ORF">E4Q23_08870</name>
</gene>
<keyword evidence="4" id="KW-1185">Reference proteome</keyword>
<dbReference type="Proteomes" id="UP000749010">
    <property type="component" value="Unassembled WGS sequence"/>
</dbReference>
<name>A0ABX1TUA7_9PROT</name>
<feature type="transmembrane region" description="Helical" evidence="1">
    <location>
        <begin position="108"/>
        <end position="127"/>
    </location>
</feature>
<dbReference type="RefSeq" id="WP_169066318.1">
    <property type="nucleotide sequence ID" value="NZ_SPMY01000024.1"/>
</dbReference>
<keyword evidence="1" id="KW-1133">Transmembrane helix</keyword>
<dbReference type="PANTHER" id="PTHR37290">
    <property type="entry name" value="INNER MEMBRANE PROTEIN YIAA-RELATED"/>
    <property type="match status" value="1"/>
</dbReference>
<evidence type="ECO:0000313" key="3">
    <source>
        <dbReference type="EMBL" id="NMQ27857.1"/>
    </source>
</evidence>
<keyword evidence="1" id="KW-0812">Transmembrane</keyword>
<feature type="transmembrane region" description="Helical" evidence="1">
    <location>
        <begin position="12"/>
        <end position="33"/>
    </location>
</feature>
<proteinExistence type="predicted"/>
<reference evidence="3 4" key="1">
    <citation type="submission" date="2019-03" db="EMBL/GenBank/DDBJ databases">
        <title>Metabolic reconstructions from genomes of highly enriched 'Candidatus Accumulibacter' and 'Candidatus Competibacter' bioreactor populations.</title>
        <authorList>
            <person name="Annavajhala M.K."/>
            <person name="Welles L."/>
            <person name="Abbas B."/>
            <person name="Sorokin D."/>
            <person name="Park H."/>
            <person name="Van Loosdrecht M."/>
            <person name="Chandran K."/>
        </authorList>
    </citation>
    <scope>NUCLEOTIDE SEQUENCE [LARGE SCALE GENOMIC DNA]</scope>
    <source>
        <strain evidence="3 4">SBR_S</strain>
    </source>
</reference>
<dbReference type="InterPro" id="IPR038972">
    <property type="entry name" value="YiaA-like"/>
</dbReference>
<sequence length="157" mass="17909">MTQHYLIRRDTSAWNLQVWLSFSIAALACAIGVWSMPSEELDRAFLAIGLFFCLFSAFTLAKMIRDNRDERVDTTPWIMTVWIGFLVAVVLTAWGLFRMKIGTWEKSYMVVSWLFLVSAAFTLAKLVRDKQEADILESSSTEKALLFADDQAPAVER</sequence>
<dbReference type="EMBL" id="SPMY01000024">
    <property type="protein sequence ID" value="NMQ27857.1"/>
    <property type="molecule type" value="Genomic_DNA"/>
</dbReference>
<organism evidence="3 4">
    <name type="scientific">Candidatus Accumulibacter phosphatis</name>
    <dbReference type="NCBI Taxonomy" id="327160"/>
    <lineage>
        <taxon>Bacteria</taxon>
        <taxon>Pseudomonadati</taxon>
        <taxon>Pseudomonadota</taxon>
        <taxon>Betaproteobacteria</taxon>
        <taxon>Candidatus Accumulibacter</taxon>
    </lineage>
</organism>
<dbReference type="InterPro" id="IPR008024">
    <property type="entry name" value="YiaAB"/>
</dbReference>
<feature type="transmembrane region" description="Helical" evidence="1">
    <location>
        <begin position="76"/>
        <end position="96"/>
    </location>
</feature>
<feature type="transmembrane region" description="Helical" evidence="1">
    <location>
        <begin position="45"/>
        <end position="64"/>
    </location>
</feature>
<comment type="caution">
    <text evidence="3">The sequence shown here is derived from an EMBL/GenBank/DDBJ whole genome shotgun (WGS) entry which is preliminary data.</text>
</comment>
<feature type="domain" description="YiaAB two helix" evidence="2">
    <location>
        <begin position="77"/>
        <end position="129"/>
    </location>
</feature>
<dbReference type="PANTHER" id="PTHR37290:SF1">
    <property type="entry name" value="INNER MEMBRANE PROTEIN YIAA"/>
    <property type="match status" value="1"/>
</dbReference>
<evidence type="ECO:0000313" key="4">
    <source>
        <dbReference type="Proteomes" id="UP000749010"/>
    </source>
</evidence>
<evidence type="ECO:0000259" key="2">
    <source>
        <dbReference type="Pfam" id="PF05360"/>
    </source>
</evidence>
<accession>A0ABX1TUA7</accession>
<feature type="domain" description="YiaAB two helix" evidence="2">
    <location>
        <begin position="14"/>
        <end position="66"/>
    </location>
</feature>